<dbReference type="PIRSF" id="PIRSF002845">
    <property type="entry name" value="Ttrprl_mtas_MazG"/>
    <property type="match status" value="1"/>
</dbReference>
<gene>
    <name evidence="3" type="primary">mazG</name>
    <name evidence="3" type="ORF">ACFSFY_01275</name>
</gene>
<dbReference type="NCBIfam" id="NF007113">
    <property type="entry name" value="PRK09562.1"/>
    <property type="match status" value="1"/>
</dbReference>
<proteinExistence type="predicted"/>
<dbReference type="RefSeq" id="WP_381535366.1">
    <property type="nucleotide sequence ID" value="NZ_JBHUGI010000003.1"/>
</dbReference>
<dbReference type="InterPro" id="IPR004518">
    <property type="entry name" value="MazG-like_dom"/>
</dbReference>
<dbReference type="PANTHER" id="PTHR30522">
    <property type="entry name" value="NUCLEOSIDE TRIPHOSPHATE PYROPHOSPHOHYDROLASE"/>
    <property type="match status" value="1"/>
</dbReference>
<dbReference type="PANTHER" id="PTHR30522:SF0">
    <property type="entry name" value="NUCLEOSIDE TRIPHOSPHATE PYROPHOSPHOHYDROLASE"/>
    <property type="match status" value="1"/>
</dbReference>
<feature type="domain" description="Tetrapyrrole methylase" evidence="1">
    <location>
        <begin position="4"/>
        <end position="205"/>
    </location>
</feature>
<feature type="domain" description="NTP pyrophosphohydrolase MazG-like" evidence="2">
    <location>
        <begin position="394"/>
        <end position="449"/>
    </location>
</feature>
<evidence type="ECO:0000259" key="2">
    <source>
        <dbReference type="Pfam" id="PF03819"/>
    </source>
</evidence>
<dbReference type="EMBL" id="JBHUGI010000003">
    <property type="protein sequence ID" value="MFD1926705.1"/>
    <property type="molecule type" value="Genomic_DNA"/>
</dbReference>
<feature type="domain" description="NTP pyrophosphohydrolase MazG-like" evidence="2">
    <location>
        <begin position="254"/>
        <end position="327"/>
    </location>
</feature>
<name>A0ABW4SBF4_9BACL</name>
<dbReference type="InterPro" id="IPR000878">
    <property type="entry name" value="4pyrrol_Mease"/>
</dbReference>
<organism evidence="3 4">
    <name type="scientific">Sporosarcina siberiensis</name>
    <dbReference type="NCBI Taxonomy" id="1365606"/>
    <lineage>
        <taxon>Bacteria</taxon>
        <taxon>Bacillati</taxon>
        <taxon>Bacillota</taxon>
        <taxon>Bacilli</taxon>
        <taxon>Bacillales</taxon>
        <taxon>Caryophanaceae</taxon>
        <taxon>Sporosarcina</taxon>
    </lineage>
</organism>
<evidence type="ECO:0000259" key="1">
    <source>
        <dbReference type="Pfam" id="PF00590"/>
    </source>
</evidence>
<dbReference type="InterPro" id="IPR011551">
    <property type="entry name" value="NTP_PyrPHydrolase_MazG"/>
</dbReference>
<dbReference type="CDD" id="cd11723">
    <property type="entry name" value="YabN_N_like"/>
    <property type="match status" value="1"/>
</dbReference>
<dbReference type="NCBIfam" id="TIGR00444">
    <property type="entry name" value="mazG"/>
    <property type="match status" value="1"/>
</dbReference>
<accession>A0ABW4SBF4</accession>
<dbReference type="Pfam" id="PF00590">
    <property type="entry name" value="TP_methylase"/>
    <property type="match status" value="1"/>
</dbReference>
<keyword evidence="3" id="KW-0378">Hydrolase</keyword>
<keyword evidence="4" id="KW-1185">Reference proteome</keyword>
<dbReference type="SUPFAM" id="SSF101386">
    <property type="entry name" value="all-alpha NTP pyrophosphatases"/>
    <property type="match status" value="2"/>
</dbReference>
<dbReference type="CDD" id="cd11529">
    <property type="entry name" value="NTP-PPase_MazG_Cterm"/>
    <property type="match status" value="1"/>
</dbReference>
<dbReference type="GO" id="GO:0047429">
    <property type="term" value="F:nucleoside triphosphate diphosphatase activity"/>
    <property type="evidence" value="ECO:0007669"/>
    <property type="project" value="UniProtKB-EC"/>
</dbReference>
<dbReference type="InterPro" id="IPR035013">
    <property type="entry name" value="YabN_N"/>
</dbReference>
<sequence>MFPLTVIGLGAGELEQLSLGVYRNLKNADFIVARTDQHPVIAELRAEGVLISSFDEVYEENDSFQKVYEEIVEKLVVLSAEKQVTYVVPGHPLVAEQTVQLLIEKERMGLIELEIIGGNSFLDPMFAALRIDPIEGFQLLDGTDMKRDDVNMTQHVLVGQVYDSFIASEVKLSLMEKYAYDHPITIVTAAGSSFEKVHTVPLFEIDRVAEIDNLTTVYVPPVKELEGRLKDWSTFRAIIAALRAPDGCPWDREQTHSSLKKYMIEEAHELIEAIVSEDEDAIIEELGDVLLQVFLHSQIGEDDGYFSMEDVLQTLGAKMIRRHPHVFGDVTVANSDEVLQNWQTIKSEDKVQSDSLLDGQSRPMSSLLTSLNYQKEAAKVGFDWPTIEGAFDKFAEEWKEFQHEVDSGSVERQLDELGDVLFTVVNIARFLKLSPEEAMMHANQKFKKRFSFVEESVMKQRGDFSDYTLDELEAFWQEAKGREDEYEN</sequence>
<dbReference type="Proteomes" id="UP001597218">
    <property type="component" value="Unassembled WGS sequence"/>
</dbReference>
<dbReference type="EC" id="3.6.1.9" evidence="3"/>
<dbReference type="InterPro" id="IPR035996">
    <property type="entry name" value="4pyrrol_Methylase_sf"/>
</dbReference>
<protein>
    <submittedName>
        <fullName evidence="3">Nucleoside triphosphate pyrophosphohydrolase</fullName>
        <ecNumber evidence="3">3.6.1.9</ecNumber>
    </submittedName>
</protein>
<dbReference type="Gene3D" id="3.40.1010.10">
    <property type="entry name" value="Cobalt-precorrin-4 Transmethylase, Domain 1"/>
    <property type="match status" value="1"/>
</dbReference>
<dbReference type="SUPFAM" id="SSF53790">
    <property type="entry name" value="Tetrapyrrole methylase"/>
    <property type="match status" value="1"/>
</dbReference>
<comment type="caution">
    <text evidence="3">The sequence shown here is derived from an EMBL/GenBank/DDBJ whole genome shotgun (WGS) entry which is preliminary data.</text>
</comment>
<dbReference type="Gene3D" id="1.10.287.1080">
    <property type="entry name" value="MazG-like"/>
    <property type="match status" value="2"/>
</dbReference>
<dbReference type="CDD" id="cd11528">
    <property type="entry name" value="NTP-PPase_MazG_Nterm"/>
    <property type="match status" value="1"/>
</dbReference>
<dbReference type="Pfam" id="PF03819">
    <property type="entry name" value="MazG"/>
    <property type="match status" value="2"/>
</dbReference>
<reference evidence="4" key="1">
    <citation type="journal article" date="2019" name="Int. J. Syst. Evol. Microbiol.">
        <title>The Global Catalogue of Microorganisms (GCM) 10K type strain sequencing project: providing services to taxonomists for standard genome sequencing and annotation.</title>
        <authorList>
            <consortium name="The Broad Institute Genomics Platform"/>
            <consortium name="The Broad Institute Genome Sequencing Center for Infectious Disease"/>
            <person name="Wu L."/>
            <person name="Ma J."/>
        </authorList>
    </citation>
    <scope>NUCLEOTIDE SEQUENCE [LARGE SCALE GENOMIC DNA]</scope>
    <source>
        <strain evidence="4">CGMCC 4.7177</strain>
    </source>
</reference>
<evidence type="ECO:0000313" key="4">
    <source>
        <dbReference type="Proteomes" id="UP001597218"/>
    </source>
</evidence>
<evidence type="ECO:0000313" key="3">
    <source>
        <dbReference type="EMBL" id="MFD1926705.1"/>
    </source>
</evidence>
<dbReference type="InterPro" id="IPR014777">
    <property type="entry name" value="4pyrrole_Mease_sub1"/>
</dbReference>
<dbReference type="InterPro" id="IPR048011">
    <property type="entry name" value="NTP-PPase_MazG-like_C"/>
</dbReference>
<dbReference type="InterPro" id="IPR024180">
    <property type="entry name" value="Tetrapyrrole_Mease/MazG_pred"/>
</dbReference>
<dbReference type="InterPro" id="IPR048015">
    <property type="entry name" value="NTP-PPase_MazG-like_N"/>
</dbReference>